<sequence length="270" mass="30816">MAFFETSDGVKLYYQEKGEGNPIVFIHGWGMDHTSFEPTFEALSESYRVVSYDLRGFGSSEKAQVGYTLNRFAQDLEELMGFLDLNNVTLAGHSMGTSIIFDYVRTFGNSRLKSVTLLDMTPKLVNDESWNLGLFHGKYQLEDAHHDLTRIFNNMEEFCGSFMRISIPYITEEMFEELMEGMKLNSPFVLAGMWHAMAVNDYRDVLEKITVPAQIIYGEKSTLYSKETAEYLHQHIANSEVIPFENCTHMLVSENPAKLTEVMNEIASLS</sequence>
<dbReference type="Gene3D" id="3.40.50.1820">
    <property type="entry name" value="alpha/beta hydrolase"/>
    <property type="match status" value="1"/>
</dbReference>
<dbReference type="GO" id="GO:0016020">
    <property type="term" value="C:membrane"/>
    <property type="evidence" value="ECO:0007669"/>
    <property type="project" value="TreeGrafter"/>
</dbReference>
<keyword evidence="1 3" id="KW-0378">Hydrolase</keyword>
<dbReference type="EMBL" id="RCHR01000009">
    <property type="protein sequence ID" value="RLL41105.1"/>
    <property type="molecule type" value="Genomic_DNA"/>
</dbReference>
<accession>A0A498D6R1</accession>
<dbReference type="InterPro" id="IPR029058">
    <property type="entry name" value="AB_hydrolase_fold"/>
</dbReference>
<reference evidence="3 4" key="1">
    <citation type="submission" date="2018-10" db="EMBL/GenBank/DDBJ databases">
        <title>Oceanobacillus sp. YLB-02 draft genome.</title>
        <authorList>
            <person name="Yu L."/>
        </authorList>
    </citation>
    <scope>NUCLEOTIDE SEQUENCE [LARGE SCALE GENOMIC DNA]</scope>
    <source>
        <strain evidence="3 4">YLB-02</strain>
    </source>
</reference>
<dbReference type="Pfam" id="PF00561">
    <property type="entry name" value="Abhydrolase_1"/>
    <property type="match status" value="1"/>
</dbReference>
<dbReference type="PANTHER" id="PTHR43798:SF31">
    <property type="entry name" value="AB HYDROLASE SUPERFAMILY PROTEIN YCLE"/>
    <property type="match status" value="1"/>
</dbReference>
<comment type="caution">
    <text evidence="3">The sequence shown here is derived from an EMBL/GenBank/DDBJ whole genome shotgun (WGS) entry which is preliminary data.</text>
</comment>
<evidence type="ECO:0000259" key="2">
    <source>
        <dbReference type="Pfam" id="PF00561"/>
    </source>
</evidence>
<dbReference type="InterPro" id="IPR000073">
    <property type="entry name" value="AB_hydrolase_1"/>
</dbReference>
<feature type="domain" description="AB hydrolase-1" evidence="2">
    <location>
        <begin position="21"/>
        <end position="256"/>
    </location>
</feature>
<dbReference type="InterPro" id="IPR050266">
    <property type="entry name" value="AB_hydrolase_sf"/>
</dbReference>
<organism evidence="3 4">
    <name type="scientific">Oceanobacillus piezotolerans</name>
    <dbReference type="NCBI Taxonomy" id="2448030"/>
    <lineage>
        <taxon>Bacteria</taxon>
        <taxon>Bacillati</taxon>
        <taxon>Bacillota</taxon>
        <taxon>Bacilli</taxon>
        <taxon>Bacillales</taxon>
        <taxon>Bacillaceae</taxon>
        <taxon>Oceanobacillus</taxon>
    </lineage>
</organism>
<evidence type="ECO:0000313" key="3">
    <source>
        <dbReference type="EMBL" id="RLL41105.1"/>
    </source>
</evidence>
<dbReference type="SUPFAM" id="SSF53474">
    <property type="entry name" value="alpha/beta-Hydrolases"/>
    <property type="match status" value="1"/>
</dbReference>
<evidence type="ECO:0000313" key="4">
    <source>
        <dbReference type="Proteomes" id="UP000270219"/>
    </source>
</evidence>
<dbReference type="Proteomes" id="UP000270219">
    <property type="component" value="Unassembled WGS sequence"/>
</dbReference>
<proteinExistence type="predicted"/>
<dbReference type="GO" id="GO:0016787">
    <property type="term" value="F:hydrolase activity"/>
    <property type="evidence" value="ECO:0007669"/>
    <property type="project" value="UniProtKB-KW"/>
</dbReference>
<evidence type="ECO:0000256" key="1">
    <source>
        <dbReference type="ARBA" id="ARBA00022801"/>
    </source>
</evidence>
<dbReference type="PANTHER" id="PTHR43798">
    <property type="entry name" value="MONOACYLGLYCEROL LIPASE"/>
    <property type="match status" value="1"/>
</dbReference>
<gene>
    <name evidence="3" type="ORF">D8M04_17830</name>
</gene>
<protein>
    <submittedName>
        <fullName evidence="3">Alpha/beta hydrolase</fullName>
    </submittedName>
</protein>
<dbReference type="AlphaFoldDB" id="A0A498D6R1"/>
<dbReference type="RefSeq" id="WP_121524767.1">
    <property type="nucleotide sequence ID" value="NZ_RCHR01000009.1"/>
</dbReference>
<name>A0A498D6R1_9BACI</name>
<keyword evidence="4" id="KW-1185">Reference proteome</keyword>
<dbReference type="OrthoDB" id="9773293at2"/>